<evidence type="ECO:0000256" key="6">
    <source>
        <dbReference type="ARBA" id="ARBA00023136"/>
    </source>
</evidence>
<feature type="chain" id="PRO_5022869070" evidence="10">
    <location>
        <begin position="28"/>
        <end position="1100"/>
    </location>
</feature>
<keyword evidence="7 8" id="KW-0998">Cell outer membrane</keyword>
<dbReference type="InterPro" id="IPR000531">
    <property type="entry name" value="Beta-barrel_TonB"/>
</dbReference>
<feature type="signal peptide" evidence="10">
    <location>
        <begin position="1"/>
        <end position="27"/>
    </location>
</feature>
<dbReference type="Pfam" id="PF00593">
    <property type="entry name" value="TonB_dep_Rec_b-barrel"/>
    <property type="match status" value="1"/>
</dbReference>
<dbReference type="AlphaFoldDB" id="A0A5C8KCU8"/>
<evidence type="ECO:0000256" key="2">
    <source>
        <dbReference type="ARBA" id="ARBA00022448"/>
    </source>
</evidence>
<dbReference type="SUPFAM" id="SSF56935">
    <property type="entry name" value="Porins"/>
    <property type="match status" value="1"/>
</dbReference>
<dbReference type="NCBIfam" id="TIGR04056">
    <property type="entry name" value="OMP_RagA_SusC"/>
    <property type="match status" value="1"/>
</dbReference>
<dbReference type="EMBL" id="VRTY01000021">
    <property type="protein sequence ID" value="TXK48910.1"/>
    <property type="molecule type" value="Genomic_DNA"/>
</dbReference>
<dbReference type="InterPro" id="IPR008969">
    <property type="entry name" value="CarboxyPept-like_regulatory"/>
</dbReference>
<dbReference type="Proteomes" id="UP000321926">
    <property type="component" value="Unassembled WGS sequence"/>
</dbReference>
<gene>
    <name evidence="13" type="ORF">FVR03_07465</name>
</gene>
<keyword evidence="6 8" id="KW-0472">Membrane</keyword>
<comment type="subcellular location">
    <subcellularLocation>
        <location evidence="1 8">Cell outer membrane</location>
        <topology evidence="1 8">Multi-pass membrane protein</topology>
    </subcellularLocation>
</comment>
<evidence type="ECO:0000256" key="5">
    <source>
        <dbReference type="ARBA" id="ARBA00023077"/>
    </source>
</evidence>
<dbReference type="Pfam" id="PF13715">
    <property type="entry name" value="CarbopepD_reg_2"/>
    <property type="match status" value="1"/>
</dbReference>
<sequence length="1100" mass="119852">MRNRVYYTRCFSWAIPLLGLGTQLVQAESIPSFTLHKQTDYFQAPALQTVALNRTNESSDISIVPLEISARQAVTVTGRVISDTNEGLPGVSIQIKGTTQGTVTDLDGNYSLSVPAGNATLVVSYVGYLPQEVAVNNRSTINITLRTDSKALDEVVVVGYGTQKRGDVTAAVATLDAKAIEERPIARVDQALVGQMAGVRVQQTSGVPGRGFSIQVRGSGSISAGSEPLYVIDGFPLDVATQSASGGFGQGNPLDNINPNDIESIQVLKDASAAAIYGSRGANGVVIITTKSGRSGKPRITFNTYTGWNETAKKLDVLSGEEWIDRAIEMVNYNWVNSAPGRTANQTTAERTAILGRFANNFMADERWLQPGYPGLRIVDWQDEVFRKGLVQNYQVAASGGTDAVQYFVSGDYLNQEGIAIGVGYERYSARANVEVNANNRLKFGLNLNPSFSIANDPGVEGKDQQMHIAVGFNPVVEDTVGLDVNTGDFLPYQWGVSRSSPVRVIENSIGETKIFRTLITLYGEYSILDNLRFRSTVNLDHSDANRKTFTPSFVNGQRGNRQASGGFDGYRRQTFVNENTLSYDKQINDKHQVSALLGASYNMGSFNNFQIRSAGGFRSDDITTINGANNINVNSTFATESQHTLLSYFGRVQYNFSDRYLFSATVRRDGSSRFGPATKWGTFPSASIGWRISEENFMESVSAVNDLKLRASWGISGNNAIGNYDHISLLSPASYSFGGTAPGLAVGQAPANFPNPNIGWEESRTVNVGLDVGLLENRIFTSIDYYTRTNSNLLLRIPVPTATGFSTALTNIGEVYNAGWELEVTTRNLTGPFGWTTNANLSFNKNEVRQLGPNNTPIQSGGWGTPHRLLQIGQPLWSIYVVEQDGILTQADIDNGVARYGNQTVGDPRYVDANGDNVINDDDRVIVGKPNPDYVWGITNTFTYKGFDLRVLVQGQNGGQLYSLYGRAMDRPGQGLVENTLGLHRDRWRSPEDPGAGERGKVNSSFGFLKSDAWLYSSDYWRVRNITLGYDLGKLLTNKNLVQGARIYVSAENWFGGDKYDGGFNPEAVNNADGGSIVGDDYGAFPLAKAMTVGLNITF</sequence>
<accession>A0A5C8KCU8</accession>
<reference evidence="13 14" key="1">
    <citation type="submission" date="2019-08" db="EMBL/GenBank/DDBJ databases">
        <authorList>
            <person name="Shi S."/>
        </authorList>
    </citation>
    <scope>NUCLEOTIDE SEQUENCE [LARGE SCALE GENOMIC DNA]</scope>
    <source>
        <strain evidence="13 14">GY10130</strain>
    </source>
</reference>
<evidence type="ECO:0000256" key="10">
    <source>
        <dbReference type="SAM" id="SignalP"/>
    </source>
</evidence>
<name>A0A5C8KCU8_9BACT</name>
<dbReference type="InterPro" id="IPR037066">
    <property type="entry name" value="Plug_dom_sf"/>
</dbReference>
<keyword evidence="5 9" id="KW-0798">TonB box</keyword>
<organism evidence="13 14">
    <name type="scientific">Pontibacter qinzhouensis</name>
    <dbReference type="NCBI Taxonomy" id="2603253"/>
    <lineage>
        <taxon>Bacteria</taxon>
        <taxon>Pseudomonadati</taxon>
        <taxon>Bacteroidota</taxon>
        <taxon>Cytophagia</taxon>
        <taxon>Cytophagales</taxon>
        <taxon>Hymenobacteraceae</taxon>
        <taxon>Pontibacter</taxon>
    </lineage>
</organism>
<dbReference type="InterPro" id="IPR036942">
    <property type="entry name" value="Beta-barrel_TonB_sf"/>
</dbReference>
<evidence type="ECO:0000256" key="3">
    <source>
        <dbReference type="ARBA" id="ARBA00022452"/>
    </source>
</evidence>
<dbReference type="RefSeq" id="WP_147921115.1">
    <property type="nucleotide sequence ID" value="NZ_VRTY01000021.1"/>
</dbReference>
<dbReference type="Gene3D" id="2.170.130.10">
    <property type="entry name" value="TonB-dependent receptor, plug domain"/>
    <property type="match status" value="1"/>
</dbReference>
<dbReference type="NCBIfam" id="TIGR04057">
    <property type="entry name" value="SusC_RagA_signa"/>
    <property type="match status" value="1"/>
</dbReference>
<evidence type="ECO:0000313" key="13">
    <source>
        <dbReference type="EMBL" id="TXK48910.1"/>
    </source>
</evidence>
<evidence type="ECO:0000256" key="7">
    <source>
        <dbReference type="ARBA" id="ARBA00023237"/>
    </source>
</evidence>
<keyword evidence="10" id="KW-0732">Signal</keyword>
<dbReference type="GO" id="GO:0009279">
    <property type="term" value="C:cell outer membrane"/>
    <property type="evidence" value="ECO:0007669"/>
    <property type="project" value="UniProtKB-SubCell"/>
</dbReference>
<evidence type="ECO:0000256" key="9">
    <source>
        <dbReference type="RuleBase" id="RU003357"/>
    </source>
</evidence>
<keyword evidence="3 8" id="KW-1134">Transmembrane beta strand</keyword>
<keyword evidence="2 8" id="KW-0813">Transport</keyword>
<dbReference type="InterPro" id="IPR023997">
    <property type="entry name" value="TonB-dep_OMP_SusC/RagA_CS"/>
</dbReference>
<comment type="similarity">
    <text evidence="8 9">Belongs to the TonB-dependent receptor family.</text>
</comment>
<protein>
    <submittedName>
        <fullName evidence="13">TonB-dependent receptor</fullName>
    </submittedName>
</protein>
<comment type="caution">
    <text evidence="13">The sequence shown here is derived from an EMBL/GenBank/DDBJ whole genome shotgun (WGS) entry which is preliminary data.</text>
</comment>
<evidence type="ECO:0000259" key="11">
    <source>
        <dbReference type="Pfam" id="PF00593"/>
    </source>
</evidence>
<feature type="domain" description="TonB-dependent receptor plug" evidence="12">
    <location>
        <begin position="167"/>
        <end position="285"/>
    </location>
</feature>
<dbReference type="InterPro" id="IPR039426">
    <property type="entry name" value="TonB-dep_rcpt-like"/>
</dbReference>
<evidence type="ECO:0000256" key="4">
    <source>
        <dbReference type="ARBA" id="ARBA00022692"/>
    </source>
</evidence>
<dbReference type="Gene3D" id="2.60.40.1120">
    <property type="entry name" value="Carboxypeptidase-like, regulatory domain"/>
    <property type="match status" value="1"/>
</dbReference>
<dbReference type="InterPro" id="IPR023996">
    <property type="entry name" value="TonB-dep_OMP_SusC/RagA"/>
</dbReference>
<dbReference type="PROSITE" id="PS52016">
    <property type="entry name" value="TONB_DEPENDENT_REC_3"/>
    <property type="match status" value="1"/>
</dbReference>
<dbReference type="Gene3D" id="2.40.170.20">
    <property type="entry name" value="TonB-dependent receptor, beta-barrel domain"/>
    <property type="match status" value="1"/>
</dbReference>
<evidence type="ECO:0000313" key="14">
    <source>
        <dbReference type="Proteomes" id="UP000321926"/>
    </source>
</evidence>
<dbReference type="FunFam" id="2.170.130.10:FF:000008">
    <property type="entry name" value="SusC/RagA family TonB-linked outer membrane protein"/>
    <property type="match status" value="1"/>
</dbReference>
<dbReference type="InterPro" id="IPR012910">
    <property type="entry name" value="Plug_dom"/>
</dbReference>
<dbReference type="Pfam" id="PF07715">
    <property type="entry name" value="Plug"/>
    <property type="match status" value="1"/>
</dbReference>
<evidence type="ECO:0000259" key="12">
    <source>
        <dbReference type="Pfam" id="PF07715"/>
    </source>
</evidence>
<evidence type="ECO:0000256" key="8">
    <source>
        <dbReference type="PROSITE-ProRule" id="PRU01360"/>
    </source>
</evidence>
<dbReference type="SUPFAM" id="SSF49464">
    <property type="entry name" value="Carboxypeptidase regulatory domain-like"/>
    <property type="match status" value="1"/>
</dbReference>
<keyword evidence="4 8" id="KW-0812">Transmembrane</keyword>
<proteinExistence type="inferred from homology"/>
<feature type="domain" description="TonB-dependent receptor-like beta-barrel" evidence="11">
    <location>
        <begin position="521"/>
        <end position="931"/>
    </location>
</feature>
<dbReference type="OrthoDB" id="9768177at2"/>
<evidence type="ECO:0000256" key="1">
    <source>
        <dbReference type="ARBA" id="ARBA00004571"/>
    </source>
</evidence>
<dbReference type="FunFam" id="2.60.40.1120:FF:000003">
    <property type="entry name" value="Outer membrane protein Omp121"/>
    <property type="match status" value="1"/>
</dbReference>
<keyword evidence="13" id="KW-0675">Receptor</keyword>
<keyword evidence="14" id="KW-1185">Reference proteome</keyword>